<name>A0A1Y2FZQ3_9BASI</name>
<dbReference type="Proteomes" id="UP000193467">
    <property type="component" value="Unassembled WGS sequence"/>
</dbReference>
<evidence type="ECO:0000256" key="2">
    <source>
        <dbReference type="SAM" id="Phobius"/>
    </source>
</evidence>
<protein>
    <submittedName>
        <fullName evidence="4">Uncharacterized protein</fullName>
    </submittedName>
</protein>
<evidence type="ECO:0000313" key="5">
    <source>
        <dbReference type="Proteomes" id="UP000193467"/>
    </source>
</evidence>
<evidence type="ECO:0000256" key="1">
    <source>
        <dbReference type="SAM" id="MobiDB-lite"/>
    </source>
</evidence>
<evidence type="ECO:0000313" key="4">
    <source>
        <dbReference type="EMBL" id="ORY89016.1"/>
    </source>
</evidence>
<gene>
    <name evidence="4" type="ORF">BCR35DRAFT_190828</name>
</gene>
<dbReference type="InParanoid" id="A0A1Y2FZQ3"/>
<accession>A0A1Y2FZQ3</accession>
<keyword evidence="2" id="KW-0812">Transmembrane</keyword>
<sequence>MLHPTVLALACILAPPLVRASPLPAVTPLVHLVARQVVEIATDLVEPTEEPTSTETASASEGTQRPWRGPSSFRGTRQDDEGSPMLSAVTIGLIAAVIAILLLCRLYYVWRYYPLSARAFFIPPSGINLGCVRIAPAKPHPPTGPPPPTLAAAESLANAEGYKWMDPISEKEE</sequence>
<feature type="chain" id="PRO_5012011137" evidence="3">
    <location>
        <begin position="21"/>
        <end position="173"/>
    </location>
</feature>
<feature type="signal peptide" evidence="3">
    <location>
        <begin position="1"/>
        <end position="20"/>
    </location>
</feature>
<evidence type="ECO:0000256" key="3">
    <source>
        <dbReference type="SAM" id="SignalP"/>
    </source>
</evidence>
<keyword evidence="2" id="KW-0472">Membrane</keyword>
<reference evidence="4 5" key="1">
    <citation type="submission" date="2016-07" db="EMBL/GenBank/DDBJ databases">
        <title>Pervasive Adenine N6-methylation of Active Genes in Fungi.</title>
        <authorList>
            <consortium name="DOE Joint Genome Institute"/>
            <person name="Mondo S.J."/>
            <person name="Dannebaum R.O."/>
            <person name="Kuo R.C."/>
            <person name="Labutti K."/>
            <person name="Haridas S."/>
            <person name="Kuo A."/>
            <person name="Salamov A."/>
            <person name="Ahrendt S.R."/>
            <person name="Lipzen A."/>
            <person name="Sullivan W."/>
            <person name="Andreopoulos W.B."/>
            <person name="Clum A."/>
            <person name="Lindquist E."/>
            <person name="Daum C."/>
            <person name="Ramamoorthy G.K."/>
            <person name="Gryganskyi A."/>
            <person name="Culley D."/>
            <person name="Magnuson J.K."/>
            <person name="James T.Y."/>
            <person name="O'Malley M.A."/>
            <person name="Stajich J.E."/>
            <person name="Spatafora J.W."/>
            <person name="Visel A."/>
            <person name="Grigoriev I.V."/>
        </authorList>
    </citation>
    <scope>NUCLEOTIDE SEQUENCE [LARGE SCALE GENOMIC DNA]</scope>
    <source>
        <strain evidence="4 5">62-1032</strain>
    </source>
</reference>
<feature type="transmembrane region" description="Helical" evidence="2">
    <location>
        <begin position="85"/>
        <end position="108"/>
    </location>
</feature>
<dbReference type="AlphaFoldDB" id="A0A1Y2FZQ3"/>
<feature type="compositionally biased region" description="Low complexity" evidence="1">
    <location>
        <begin position="50"/>
        <end position="61"/>
    </location>
</feature>
<keyword evidence="3" id="KW-0732">Signal</keyword>
<proteinExistence type="predicted"/>
<dbReference type="EMBL" id="MCGR01000007">
    <property type="protein sequence ID" value="ORY89016.1"/>
    <property type="molecule type" value="Genomic_DNA"/>
</dbReference>
<comment type="caution">
    <text evidence="4">The sequence shown here is derived from an EMBL/GenBank/DDBJ whole genome shotgun (WGS) entry which is preliminary data.</text>
</comment>
<keyword evidence="2" id="KW-1133">Transmembrane helix</keyword>
<keyword evidence="5" id="KW-1185">Reference proteome</keyword>
<organism evidence="4 5">
    <name type="scientific">Leucosporidium creatinivorum</name>
    <dbReference type="NCBI Taxonomy" id="106004"/>
    <lineage>
        <taxon>Eukaryota</taxon>
        <taxon>Fungi</taxon>
        <taxon>Dikarya</taxon>
        <taxon>Basidiomycota</taxon>
        <taxon>Pucciniomycotina</taxon>
        <taxon>Microbotryomycetes</taxon>
        <taxon>Leucosporidiales</taxon>
        <taxon>Leucosporidium</taxon>
    </lineage>
</organism>
<feature type="region of interest" description="Disordered" evidence="1">
    <location>
        <begin position="44"/>
        <end position="82"/>
    </location>
</feature>